<dbReference type="EC" id="2.7.13.3" evidence="2"/>
<dbReference type="GO" id="GO:0005524">
    <property type="term" value="F:ATP binding"/>
    <property type="evidence" value="ECO:0007669"/>
    <property type="project" value="UniProtKB-KW"/>
</dbReference>
<reference evidence="7" key="1">
    <citation type="submission" date="2022-07" db="EMBL/GenBank/DDBJ databases">
        <title>Complete genome sequence of Salinispirillum sp. LH10-3-1 capable of multiple carbohydrate inversion isolated from a soda lake.</title>
        <authorList>
            <person name="Liu J."/>
            <person name="Zhai Y."/>
            <person name="Zhang H."/>
            <person name="Yang H."/>
            <person name="Qu J."/>
            <person name="Li J."/>
        </authorList>
    </citation>
    <scope>NUCLEOTIDE SEQUENCE</scope>
    <source>
        <strain evidence="7">LH 10-3-1</strain>
    </source>
</reference>
<feature type="domain" description="Histidine kinase" evidence="6">
    <location>
        <begin position="248"/>
        <end position="471"/>
    </location>
</feature>
<dbReference type="FunFam" id="3.30.565.10:FF:000010">
    <property type="entry name" value="Sensor histidine kinase RcsC"/>
    <property type="match status" value="1"/>
</dbReference>
<dbReference type="InterPro" id="IPR004358">
    <property type="entry name" value="Sig_transdc_His_kin-like_C"/>
</dbReference>
<dbReference type="PANTHER" id="PTHR45339">
    <property type="entry name" value="HYBRID SIGNAL TRANSDUCTION HISTIDINE KINASE J"/>
    <property type="match status" value="1"/>
</dbReference>
<dbReference type="PRINTS" id="PR00344">
    <property type="entry name" value="BCTRLSENSOR"/>
</dbReference>
<dbReference type="SUPFAM" id="SSF55874">
    <property type="entry name" value="ATPase domain of HSP90 chaperone/DNA topoisomerase II/histidine kinase"/>
    <property type="match status" value="1"/>
</dbReference>
<keyword evidence="5" id="KW-1133">Transmembrane helix</keyword>
<dbReference type="PANTHER" id="PTHR45339:SF1">
    <property type="entry name" value="HYBRID SIGNAL TRANSDUCTION HISTIDINE KINASE J"/>
    <property type="match status" value="1"/>
</dbReference>
<dbReference type="Gene3D" id="3.30.565.10">
    <property type="entry name" value="Histidine kinase-like ATPase, C-terminal domain"/>
    <property type="match status" value="1"/>
</dbReference>
<organism evidence="7">
    <name type="scientific">Salinispirillum sp. LH 10-3-1</name>
    <dbReference type="NCBI Taxonomy" id="2952525"/>
    <lineage>
        <taxon>Bacteria</taxon>
        <taxon>Pseudomonadati</taxon>
        <taxon>Pseudomonadota</taxon>
        <taxon>Gammaproteobacteria</taxon>
        <taxon>Oceanospirillales</taxon>
        <taxon>Saccharospirillaceae</taxon>
        <taxon>Salinispirillum</taxon>
    </lineage>
</organism>
<sequence>MNSVEDNSIVSVRRSTRWSIGLLLLFCFCLLISVGYLYWQTHQRQQALISIVRENLLWATTQLDREAKQWALFLSESERLQHFNPDDLELRFEILFSRYVTLNRGELRDAIREDYALGSLLEGIGLVISDLDDEVALSLQRKESEPGALLATSDSLLEVVNHFLNRVVAVRSEKASRSRDELLSTLHWLTVVVSLLITGTVLLIVLLIYFLFKEQKQLSVVSSLAKKLKVTAEHAKSASVAKSNFLAMMSHEIRTPINGVIGILNVLDAEKLAGKHKHYIKTALDSAGQLNVIVNDILDMSNLETGRLIIDYQPMSLYGLVQELCSHVEGRLSNKPVSFTFNWEASVPSNVVCDRNRLRQIIYNLLDNAIKFTSTGSISLVVSWKEMNVNNSKGRLGVYVEDTGIGIDPAAHMHLFHKFNQLDSAENRRYGGSGLGLTICHELVKLMEGEIGVRSEPNSGSTFWFELPLDACAETTDTSAAQLAFIGFDSAGIKTVERVAASINCKAVNATQFAALSDSTVLLLCHWTAEYNRLLDLINGWRESGRALPPMVALVDPDELNSAYQFIKAGGSFILAADIADDILAQRLLTLIASEQVS</sequence>
<feature type="transmembrane region" description="Helical" evidence="5">
    <location>
        <begin position="20"/>
        <end position="39"/>
    </location>
</feature>
<dbReference type="Pfam" id="PF00512">
    <property type="entry name" value="HisKA"/>
    <property type="match status" value="1"/>
</dbReference>
<proteinExistence type="predicted"/>
<evidence type="ECO:0000259" key="6">
    <source>
        <dbReference type="PROSITE" id="PS50109"/>
    </source>
</evidence>
<dbReference type="InterPro" id="IPR003661">
    <property type="entry name" value="HisK_dim/P_dom"/>
</dbReference>
<keyword evidence="7" id="KW-0547">Nucleotide-binding</keyword>
<dbReference type="SMART" id="SM00388">
    <property type="entry name" value="HisKA"/>
    <property type="match status" value="1"/>
</dbReference>
<feature type="transmembrane region" description="Helical" evidence="5">
    <location>
        <begin position="186"/>
        <end position="212"/>
    </location>
</feature>
<keyword evidence="4" id="KW-0902">Two-component regulatory system</keyword>
<keyword evidence="7" id="KW-0067">ATP-binding</keyword>
<evidence type="ECO:0000313" key="7">
    <source>
        <dbReference type="EMBL" id="WLD58920.1"/>
    </source>
</evidence>
<dbReference type="InterPro" id="IPR005467">
    <property type="entry name" value="His_kinase_dom"/>
</dbReference>
<keyword evidence="5" id="KW-0812">Transmembrane</keyword>
<evidence type="ECO:0000256" key="4">
    <source>
        <dbReference type="ARBA" id="ARBA00023012"/>
    </source>
</evidence>
<evidence type="ECO:0000256" key="1">
    <source>
        <dbReference type="ARBA" id="ARBA00000085"/>
    </source>
</evidence>
<dbReference type="RefSeq" id="WP_304996208.1">
    <property type="nucleotide sequence ID" value="NZ_CP101717.1"/>
</dbReference>
<evidence type="ECO:0000256" key="3">
    <source>
        <dbReference type="ARBA" id="ARBA00022553"/>
    </source>
</evidence>
<dbReference type="EMBL" id="CP101717">
    <property type="protein sequence ID" value="WLD58920.1"/>
    <property type="molecule type" value="Genomic_DNA"/>
</dbReference>
<dbReference type="InterPro" id="IPR036097">
    <property type="entry name" value="HisK_dim/P_sf"/>
</dbReference>
<evidence type="ECO:0000256" key="5">
    <source>
        <dbReference type="SAM" id="Phobius"/>
    </source>
</evidence>
<dbReference type="InterPro" id="IPR003594">
    <property type="entry name" value="HATPase_dom"/>
</dbReference>
<dbReference type="CDD" id="cd00082">
    <property type="entry name" value="HisKA"/>
    <property type="match status" value="1"/>
</dbReference>
<dbReference type="Gene3D" id="1.10.287.130">
    <property type="match status" value="1"/>
</dbReference>
<dbReference type="Pfam" id="PF02518">
    <property type="entry name" value="HATPase_c"/>
    <property type="match status" value="1"/>
</dbReference>
<dbReference type="SUPFAM" id="SSF47384">
    <property type="entry name" value="Homodimeric domain of signal transducing histidine kinase"/>
    <property type="match status" value="1"/>
</dbReference>
<dbReference type="SMART" id="SM00387">
    <property type="entry name" value="HATPase_c"/>
    <property type="match status" value="1"/>
</dbReference>
<evidence type="ECO:0000256" key="2">
    <source>
        <dbReference type="ARBA" id="ARBA00012438"/>
    </source>
</evidence>
<dbReference type="GO" id="GO:0000155">
    <property type="term" value="F:phosphorelay sensor kinase activity"/>
    <property type="evidence" value="ECO:0007669"/>
    <property type="project" value="InterPro"/>
</dbReference>
<dbReference type="AlphaFoldDB" id="A0AB38YJA7"/>
<dbReference type="PROSITE" id="PS50109">
    <property type="entry name" value="HIS_KIN"/>
    <property type="match status" value="1"/>
</dbReference>
<accession>A0AB38YJA7</accession>
<comment type="catalytic activity">
    <reaction evidence="1">
        <text>ATP + protein L-histidine = ADP + protein N-phospho-L-histidine.</text>
        <dbReference type="EC" id="2.7.13.3"/>
    </reaction>
</comment>
<keyword evidence="5" id="KW-0472">Membrane</keyword>
<protein>
    <recommendedName>
        <fullName evidence="2">histidine kinase</fullName>
        <ecNumber evidence="2">2.7.13.3</ecNumber>
    </recommendedName>
</protein>
<dbReference type="InterPro" id="IPR036890">
    <property type="entry name" value="HATPase_C_sf"/>
</dbReference>
<dbReference type="CDD" id="cd16922">
    <property type="entry name" value="HATPase_EvgS-ArcB-TorS-like"/>
    <property type="match status" value="1"/>
</dbReference>
<name>A0AB38YJA7_9GAMM</name>
<gene>
    <name evidence="7" type="ORF">NFC81_03805</name>
</gene>
<keyword evidence="3" id="KW-0597">Phosphoprotein</keyword>